<evidence type="ECO:0000313" key="2">
    <source>
        <dbReference type="EMBL" id="CAG8487471.1"/>
    </source>
</evidence>
<dbReference type="Gene3D" id="3.30.710.10">
    <property type="entry name" value="Potassium Channel Kv1.1, Chain A"/>
    <property type="match status" value="1"/>
</dbReference>
<dbReference type="InterPro" id="IPR000210">
    <property type="entry name" value="BTB/POZ_dom"/>
</dbReference>
<reference evidence="2" key="1">
    <citation type="submission" date="2021-06" db="EMBL/GenBank/DDBJ databases">
        <authorList>
            <person name="Kallberg Y."/>
            <person name="Tangrot J."/>
            <person name="Rosling A."/>
        </authorList>
    </citation>
    <scope>NUCLEOTIDE SEQUENCE</scope>
    <source>
        <strain evidence="2">FL130A</strain>
    </source>
</reference>
<organism evidence="2 3">
    <name type="scientific">Ambispora leptoticha</name>
    <dbReference type="NCBI Taxonomy" id="144679"/>
    <lineage>
        <taxon>Eukaryota</taxon>
        <taxon>Fungi</taxon>
        <taxon>Fungi incertae sedis</taxon>
        <taxon>Mucoromycota</taxon>
        <taxon>Glomeromycotina</taxon>
        <taxon>Glomeromycetes</taxon>
        <taxon>Archaeosporales</taxon>
        <taxon>Ambisporaceae</taxon>
        <taxon>Ambispora</taxon>
    </lineage>
</organism>
<dbReference type="CDD" id="cd14733">
    <property type="entry name" value="BACK"/>
    <property type="match status" value="1"/>
</dbReference>
<evidence type="ECO:0000259" key="1">
    <source>
        <dbReference type="PROSITE" id="PS50097"/>
    </source>
</evidence>
<protein>
    <submittedName>
        <fullName evidence="2">4341_t:CDS:1</fullName>
    </submittedName>
</protein>
<dbReference type="EMBL" id="CAJVPS010000457">
    <property type="protein sequence ID" value="CAG8487471.1"/>
    <property type="molecule type" value="Genomic_DNA"/>
</dbReference>
<dbReference type="Proteomes" id="UP000789508">
    <property type="component" value="Unassembled WGS sequence"/>
</dbReference>
<dbReference type="OrthoDB" id="6359816at2759"/>
<comment type="caution">
    <text evidence="2">The sequence shown here is derived from an EMBL/GenBank/DDBJ whole genome shotgun (WGS) entry which is preliminary data.</text>
</comment>
<dbReference type="PANTHER" id="PTHR24413">
    <property type="entry name" value="SPECKLE-TYPE POZ PROTEIN"/>
    <property type="match status" value="1"/>
</dbReference>
<dbReference type="CDD" id="cd18186">
    <property type="entry name" value="BTB_POZ_ZBTB_KLHL-like"/>
    <property type="match status" value="1"/>
</dbReference>
<gene>
    <name evidence="2" type="ORF">ALEPTO_LOCUS2806</name>
</gene>
<dbReference type="AlphaFoldDB" id="A0A9N8WMF8"/>
<dbReference type="SUPFAM" id="SSF54695">
    <property type="entry name" value="POZ domain"/>
    <property type="match status" value="1"/>
</dbReference>
<sequence length="350" mass="39605">MTARTSTVLTFEFGVSDSSKKTWSPPFATSPGRFWQLHYRAHSQDSHDNCTIALAAIPNEQEVQLPAAWNERNKLTGTLYFKENALIGFGKIIPQPIQMDRYSLELRALGFSHPRSELPESFIIGVQFNNVQDTCKSMKYPFPTKPIPSSLVDAWAAELNKPSTADVQFMVQGQAIYANSSILCQRSEYFRNFLRSKWAESNSISNNNVTNDNPTVNTINNNDFHPATFAEMLRFLYTDQVNFDDDSSQESSARTALAILEISDKYLIGELRQRAKERIISSLTAENSAEFLFAQAWKWPDVKKGVFDYVVRNFNDVRKSEGFQRIRANFEAYPMAAGLFADILNAVSLG</sequence>
<dbReference type="SMART" id="SM00225">
    <property type="entry name" value="BTB"/>
    <property type="match status" value="1"/>
</dbReference>
<feature type="domain" description="BTB" evidence="1">
    <location>
        <begin position="165"/>
        <end position="245"/>
    </location>
</feature>
<proteinExistence type="predicted"/>
<dbReference type="InterPro" id="IPR011333">
    <property type="entry name" value="SKP1/BTB/POZ_sf"/>
</dbReference>
<evidence type="ECO:0000313" key="3">
    <source>
        <dbReference type="Proteomes" id="UP000789508"/>
    </source>
</evidence>
<accession>A0A9N8WMF8</accession>
<dbReference type="Pfam" id="PF00651">
    <property type="entry name" value="BTB"/>
    <property type="match status" value="1"/>
</dbReference>
<dbReference type="PROSITE" id="PS50097">
    <property type="entry name" value="BTB"/>
    <property type="match status" value="1"/>
</dbReference>
<keyword evidence="3" id="KW-1185">Reference proteome</keyword>
<name>A0A9N8WMF8_9GLOM</name>